<feature type="transmembrane region" description="Helical" evidence="7">
    <location>
        <begin position="194"/>
        <end position="215"/>
    </location>
</feature>
<gene>
    <name evidence="8" type="ORF">SM436_00560</name>
</gene>
<protein>
    <submittedName>
        <fullName evidence="8">Polysaccharide biosynthesis C-terminal domain-containing protein</fullName>
    </submittedName>
</protein>
<accession>A0ABV4QNJ6</accession>
<name>A0ABV4QNJ6_9ACTN</name>
<dbReference type="RefSeq" id="WP_371938458.1">
    <property type="nucleotide sequence ID" value="NZ_JAXCEH010000001.1"/>
</dbReference>
<dbReference type="InterPro" id="IPR050833">
    <property type="entry name" value="Poly_Biosynth_Transport"/>
</dbReference>
<keyword evidence="9" id="KW-1185">Reference proteome</keyword>
<dbReference type="PANTHER" id="PTHR30250:SF11">
    <property type="entry name" value="O-ANTIGEN TRANSPORTER-RELATED"/>
    <property type="match status" value="1"/>
</dbReference>
<feature type="compositionally biased region" description="Low complexity" evidence="6">
    <location>
        <begin position="516"/>
        <end position="555"/>
    </location>
</feature>
<feature type="transmembrane region" description="Helical" evidence="7">
    <location>
        <begin position="387"/>
        <end position="407"/>
    </location>
</feature>
<feature type="region of interest" description="Disordered" evidence="6">
    <location>
        <begin position="516"/>
        <end position="565"/>
    </location>
</feature>
<evidence type="ECO:0000256" key="5">
    <source>
        <dbReference type="ARBA" id="ARBA00023136"/>
    </source>
</evidence>
<feature type="transmembrane region" description="Helical" evidence="7">
    <location>
        <begin position="447"/>
        <end position="469"/>
    </location>
</feature>
<evidence type="ECO:0000313" key="8">
    <source>
        <dbReference type="EMBL" id="MFA1552170.1"/>
    </source>
</evidence>
<feature type="transmembrane region" description="Helical" evidence="7">
    <location>
        <begin position="52"/>
        <end position="77"/>
    </location>
</feature>
<evidence type="ECO:0000256" key="4">
    <source>
        <dbReference type="ARBA" id="ARBA00022989"/>
    </source>
</evidence>
<evidence type="ECO:0000256" key="7">
    <source>
        <dbReference type="SAM" id="Phobius"/>
    </source>
</evidence>
<organism evidence="8 9">
    <name type="scientific">Actinomadura chokoriensis</name>
    <dbReference type="NCBI Taxonomy" id="454156"/>
    <lineage>
        <taxon>Bacteria</taxon>
        <taxon>Bacillati</taxon>
        <taxon>Actinomycetota</taxon>
        <taxon>Actinomycetes</taxon>
        <taxon>Streptosporangiales</taxon>
        <taxon>Thermomonosporaceae</taxon>
        <taxon>Actinomadura</taxon>
    </lineage>
</organism>
<sequence>MPGPEPAEPGGPNLNRLARGGALNLVGAAVAGVQGLALVFLVAHLYSQRIAGTFFAATSLFIILQAVSGLGTDAGLLRWLPRHLALGDRAAARRTVPVALVPVAATALISAVVLLATAPWTAGHIGADDPDQAIGMVRVLALFLPLAGAHDALLAATRGYGSMRPTVLVDKILRQTLQVGGVIAAAVLSDDAVWLALAWAAPYLPCLIVAALWYLKISRRGHAAASAPQAPAGLRPLAGDFWRFTAPRAFAQICQTAFQRADIVLVAALSSPREAAVYTAATRFIVISQLATQAVQNVMQPAVSRLMALADRAGAQRIFAVCASWNLALAWPVHLAVAVGAPVYVGSFGDGYRGTGEVVTVILAMAMLVATATGARDVMLLMAGRSGLSLVNQSAALGVNLVLNVLLIPPFGLAGAAVARACGLLVRTLLALVQVRRILGMSPASAGLLWAGGSALLSFGAVPLAVRLVAGSSPAALAAGLIPGAVLYVALLWGGRERLSLTAFASLLPGRRGRAAPGAAGATGTAATDAPATGKPATDAPAGHAPTTETPTGTTSARSVHAHGN</sequence>
<comment type="subcellular location">
    <subcellularLocation>
        <location evidence="1">Cell membrane</location>
        <topology evidence="1">Multi-pass membrane protein</topology>
    </subcellularLocation>
</comment>
<evidence type="ECO:0000256" key="3">
    <source>
        <dbReference type="ARBA" id="ARBA00022692"/>
    </source>
</evidence>
<dbReference type="EMBL" id="JAXCEH010000001">
    <property type="protein sequence ID" value="MFA1552170.1"/>
    <property type="molecule type" value="Genomic_DNA"/>
</dbReference>
<dbReference type="PANTHER" id="PTHR30250">
    <property type="entry name" value="PST FAMILY PREDICTED COLANIC ACID TRANSPORTER"/>
    <property type="match status" value="1"/>
</dbReference>
<comment type="caution">
    <text evidence="8">The sequence shown here is derived from an EMBL/GenBank/DDBJ whole genome shotgun (WGS) entry which is preliminary data.</text>
</comment>
<keyword evidence="5 7" id="KW-0472">Membrane</keyword>
<feature type="transmembrane region" description="Helical" evidence="7">
    <location>
        <begin position="98"/>
        <end position="120"/>
    </location>
</feature>
<keyword evidence="4 7" id="KW-1133">Transmembrane helix</keyword>
<dbReference type="Proteomes" id="UP001569904">
    <property type="component" value="Unassembled WGS sequence"/>
</dbReference>
<keyword evidence="2" id="KW-1003">Cell membrane</keyword>
<evidence type="ECO:0000313" key="9">
    <source>
        <dbReference type="Proteomes" id="UP001569904"/>
    </source>
</evidence>
<proteinExistence type="predicted"/>
<feature type="transmembrane region" description="Helical" evidence="7">
    <location>
        <begin position="140"/>
        <end position="160"/>
    </location>
</feature>
<evidence type="ECO:0000256" key="6">
    <source>
        <dbReference type="SAM" id="MobiDB-lite"/>
    </source>
</evidence>
<evidence type="ECO:0000256" key="1">
    <source>
        <dbReference type="ARBA" id="ARBA00004651"/>
    </source>
</evidence>
<feature type="transmembrane region" description="Helical" evidence="7">
    <location>
        <begin position="358"/>
        <end position="375"/>
    </location>
</feature>
<keyword evidence="3 7" id="KW-0812">Transmembrane</keyword>
<feature type="transmembrane region" description="Helical" evidence="7">
    <location>
        <begin position="475"/>
        <end position="494"/>
    </location>
</feature>
<feature type="transmembrane region" description="Helical" evidence="7">
    <location>
        <begin position="22"/>
        <end position="46"/>
    </location>
</feature>
<evidence type="ECO:0000256" key="2">
    <source>
        <dbReference type="ARBA" id="ARBA00022475"/>
    </source>
</evidence>
<reference evidence="8 9" key="1">
    <citation type="submission" date="2023-11" db="EMBL/GenBank/DDBJ databases">
        <title>Actinomadura monticuli sp. nov., isolated from volcanic ash.</title>
        <authorList>
            <person name="Lee S.D."/>
            <person name="Yang H."/>
            <person name="Kim I.S."/>
        </authorList>
    </citation>
    <scope>NUCLEOTIDE SEQUENCE [LARGE SCALE GENOMIC DNA]</scope>
    <source>
        <strain evidence="8 9">DSM 45346</strain>
    </source>
</reference>